<gene>
    <name evidence="3" type="ORF">H9735_04995</name>
</gene>
<evidence type="ECO:0000313" key="3">
    <source>
        <dbReference type="EMBL" id="HIX67470.1"/>
    </source>
</evidence>
<evidence type="ECO:0000259" key="2">
    <source>
        <dbReference type="Pfam" id="PF18912"/>
    </source>
</evidence>
<dbReference type="PANTHER" id="PTHR47505:SF1">
    <property type="entry name" value="DNA UTILIZATION PROTEIN YHGH"/>
    <property type="match status" value="1"/>
</dbReference>
<dbReference type="InterPro" id="IPR000836">
    <property type="entry name" value="PRTase_dom"/>
</dbReference>
<evidence type="ECO:0000256" key="1">
    <source>
        <dbReference type="ARBA" id="ARBA00008007"/>
    </source>
</evidence>
<dbReference type="InterPro" id="IPR044005">
    <property type="entry name" value="DZR_2"/>
</dbReference>
<dbReference type="PANTHER" id="PTHR47505">
    <property type="entry name" value="DNA UTILIZATION PROTEIN YHGH"/>
    <property type="match status" value="1"/>
</dbReference>
<proteinExistence type="inferred from homology"/>
<comment type="caution">
    <text evidence="3">The sequence shown here is derived from an EMBL/GenBank/DDBJ whole genome shotgun (WGS) entry which is preliminary data.</text>
</comment>
<dbReference type="CDD" id="cd06223">
    <property type="entry name" value="PRTases_typeI"/>
    <property type="match status" value="1"/>
</dbReference>
<sequence length="236" mass="26995">MLSFLFPAVCPLCQTELLDKNEKVCKACAKKDIFLHEPTCYSCGKPLDHAEKEYCADCRKRPKNWVRNIGLCTYEEPVKSSLLSIKYHNKREYIQYYLYETERRKGKWLKQIHPDLVIPVPMYWRKQRKRGFNQAELLAKGIAKMIGCPSSHKIIRRVHDTKPLKTMDPGQRKKNLSHAFIGDSEAYRKAGSPKRVLIVDDIYTTGATMQGVSGALSNLGVKEIYGYCIAVGKGFS</sequence>
<dbReference type="Pfam" id="PF18912">
    <property type="entry name" value="DZR_2"/>
    <property type="match status" value="1"/>
</dbReference>
<dbReference type="Gene3D" id="3.40.50.2020">
    <property type="match status" value="1"/>
</dbReference>
<reference evidence="3" key="2">
    <citation type="submission" date="2021-04" db="EMBL/GenBank/DDBJ databases">
        <authorList>
            <person name="Gilroy R."/>
        </authorList>
    </citation>
    <scope>NUCLEOTIDE SEQUENCE</scope>
    <source>
        <strain evidence="3">CHK191-13928</strain>
    </source>
</reference>
<organism evidence="3 4">
    <name type="scientific">Candidatus Anaerostipes excrementavium</name>
    <dbReference type="NCBI Taxonomy" id="2838463"/>
    <lineage>
        <taxon>Bacteria</taxon>
        <taxon>Bacillati</taxon>
        <taxon>Bacillota</taxon>
        <taxon>Clostridia</taxon>
        <taxon>Lachnospirales</taxon>
        <taxon>Lachnospiraceae</taxon>
        <taxon>Anaerostipes</taxon>
    </lineage>
</organism>
<dbReference type="AlphaFoldDB" id="A0A9D1WVA9"/>
<feature type="domain" description="Double zinc ribbon" evidence="2">
    <location>
        <begin position="2"/>
        <end position="59"/>
    </location>
</feature>
<comment type="similarity">
    <text evidence="1">Belongs to the ComF/GntX family.</text>
</comment>
<dbReference type="InterPro" id="IPR029057">
    <property type="entry name" value="PRTase-like"/>
</dbReference>
<name>A0A9D1WVA9_9FIRM</name>
<dbReference type="SUPFAM" id="SSF53271">
    <property type="entry name" value="PRTase-like"/>
    <property type="match status" value="1"/>
</dbReference>
<dbReference type="InterPro" id="IPR051910">
    <property type="entry name" value="ComF/GntX_DNA_util-trans"/>
</dbReference>
<dbReference type="EMBL" id="DXEM01000015">
    <property type="protein sequence ID" value="HIX67470.1"/>
    <property type="molecule type" value="Genomic_DNA"/>
</dbReference>
<reference evidence="3" key="1">
    <citation type="journal article" date="2021" name="PeerJ">
        <title>Extensive microbial diversity within the chicken gut microbiome revealed by metagenomics and culture.</title>
        <authorList>
            <person name="Gilroy R."/>
            <person name="Ravi A."/>
            <person name="Getino M."/>
            <person name="Pursley I."/>
            <person name="Horton D.L."/>
            <person name="Alikhan N.F."/>
            <person name="Baker D."/>
            <person name="Gharbi K."/>
            <person name="Hall N."/>
            <person name="Watson M."/>
            <person name="Adriaenssens E.M."/>
            <person name="Foster-Nyarko E."/>
            <person name="Jarju S."/>
            <person name="Secka A."/>
            <person name="Antonio M."/>
            <person name="Oren A."/>
            <person name="Chaudhuri R.R."/>
            <person name="La Ragione R."/>
            <person name="Hildebrand F."/>
            <person name="Pallen M.J."/>
        </authorList>
    </citation>
    <scope>NUCLEOTIDE SEQUENCE</scope>
    <source>
        <strain evidence="3">CHK191-13928</strain>
    </source>
</reference>
<dbReference type="Proteomes" id="UP000886721">
    <property type="component" value="Unassembled WGS sequence"/>
</dbReference>
<accession>A0A9D1WVA9</accession>
<evidence type="ECO:0000313" key="4">
    <source>
        <dbReference type="Proteomes" id="UP000886721"/>
    </source>
</evidence>
<protein>
    <submittedName>
        <fullName evidence="3">ComF family protein</fullName>
    </submittedName>
</protein>